<dbReference type="Proteomes" id="UP000284250">
    <property type="component" value="Unassembled WGS sequence"/>
</dbReference>
<name>A0A418QVT3_9BACT</name>
<dbReference type="AlphaFoldDB" id="A0A418QVT3"/>
<organism evidence="1 2">
    <name type="scientific">Hymenobacter rubripertinctus</name>
    <dbReference type="NCBI Taxonomy" id="2029981"/>
    <lineage>
        <taxon>Bacteria</taxon>
        <taxon>Pseudomonadati</taxon>
        <taxon>Bacteroidota</taxon>
        <taxon>Cytophagia</taxon>
        <taxon>Cytophagales</taxon>
        <taxon>Hymenobacteraceae</taxon>
        <taxon>Hymenobacter</taxon>
    </lineage>
</organism>
<evidence type="ECO:0000313" key="2">
    <source>
        <dbReference type="Proteomes" id="UP000284250"/>
    </source>
</evidence>
<evidence type="ECO:0000313" key="1">
    <source>
        <dbReference type="EMBL" id="RIY09268.1"/>
    </source>
</evidence>
<reference evidence="1 2" key="1">
    <citation type="submission" date="2018-09" db="EMBL/GenBank/DDBJ databases">
        <authorList>
            <person name="Zeman M."/>
            <person name="Pardy F."/>
        </authorList>
    </citation>
    <scope>NUCLEOTIDE SEQUENCE [LARGE SCALE GENOMIC DNA]</scope>
    <source>
        <strain evidence="1 2">CCM 8852</strain>
    </source>
</reference>
<keyword evidence="2" id="KW-1185">Reference proteome</keyword>
<proteinExistence type="predicted"/>
<dbReference type="EMBL" id="QYCN01000017">
    <property type="protein sequence ID" value="RIY09268.1"/>
    <property type="molecule type" value="Genomic_DNA"/>
</dbReference>
<protein>
    <submittedName>
        <fullName evidence="1">Uncharacterized protein</fullName>
    </submittedName>
</protein>
<accession>A0A418QVT3</accession>
<gene>
    <name evidence="1" type="ORF">D0T11_12630</name>
</gene>
<comment type="caution">
    <text evidence="1">The sequence shown here is derived from an EMBL/GenBank/DDBJ whole genome shotgun (WGS) entry which is preliminary data.</text>
</comment>
<sequence length="151" mass="16376">MLGSALALAACSADTEQKSPGVAELPAESEAAKLSNAVSSRGRDTIAAGEEFVTRVYLNQARQAGIMAAKTKRPQFLITYNPALQQARFDTAVLVGDTGIVRFTPQVGAFRPGEVKTHEWVYQVAVDFNGRYPGPDTVFMVREVLYIKARP</sequence>
<reference evidence="1 2" key="2">
    <citation type="submission" date="2019-01" db="EMBL/GenBank/DDBJ databases">
        <title>Hymenobacter humicola sp. nov., isolated from soils in Antarctica.</title>
        <authorList>
            <person name="Sedlacek I."/>
            <person name="Holochova P."/>
            <person name="Kralova S."/>
            <person name="Pantucek R."/>
            <person name="Stankova E."/>
            <person name="Vrbovska V."/>
            <person name="Kristofova L."/>
            <person name="Svec P."/>
            <person name="Busse H.-J."/>
        </authorList>
    </citation>
    <scope>NUCLEOTIDE SEQUENCE [LARGE SCALE GENOMIC DNA]</scope>
    <source>
        <strain evidence="1 2">CCM 8852</strain>
    </source>
</reference>